<keyword evidence="1" id="KW-0433">Leucine-rich repeat</keyword>
<dbReference type="SUPFAM" id="SSF52058">
    <property type="entry name" value="L domain-like"/>
    <property type="match status" value="1"/>
</dbReference>
<dbReference type="Pfam" id="PF13855">
    <property type="entry name" value="LRR_8"/>
    <property type="match status" value="2"/>
</dbReference>
<evidence type="ECO:0000256" key="2">
    <source>
        <dbReference type="ARBA" id="ARBA00022737"/>
    </source>
</evidence>
<proteinExistence type="predicted"/>
<reference evidence="3" key="1">
    <citation type="submission" date="2020-08" db="EMBL/GenBank/DDBJ databases">
        <title>Multicomponent nature underlies the extraordinary mechanical properties of spider dragline silk.</title>
        <authorList>
            <person name="Kono N."/>
            <person name="Nakamura H."/>
            <person name="Mori M."/>
            <person name="Yoshida Y."/>
            <person name="Ohtoshi R."/>
            <person name="Malay A.D."/>
            <person name="Moran D.A.P."/>
            <person name="Tomita M."/>
            <person name="Numata K."/>
            <person name="Arakawa K."/>
        </authorList>
    </citation>
    <scope>NUCLEOTIDE SEQUENCE</scope>
</reference>
<dbReference type="Gene3D" id="3.80.10.10">
    <property type="entry name" value="Ribonuclease Inhibitor"/>
    <property type="match status" value="1"/>
</dbReference>
<dbReference type="OrthoDB" id="6410785at2759"/>
<dbReference type="EMBL" id="BMAV01026296">
    <property type="protein sequence ID" value="GFS49051.1"/>
    <property type="molecule type" value="Genomic_DNA"/>
</dbReference>
<accession>A0A8X6MFP1</accession>
<dbReference type="PROSITE" id="PS51450">
    <property type="entry name" value="LRR"/>
    <property type="match status" value="1"/>
</dbReference>
<dbReference type="PANTHER" id="PTHR24366:SF96">
    <property type="entry name" value="LEUCINE RICH REPEAT CONTAINING 53"/>
    <property type="match status" value="1"/>
</dbReference>
<comment type="caution">
    <text evidence="3">The sequence shown here is derived from an EMBL/GenBank/DDBJ whole genome shotgun (WGS) entry which is preliminary data.</text>
</comment>
<dbReference type="SMART" id="SM00369">
    <property type="entry name" value="LRR_TYP"/>
    <property type="match status" value="5"/>
</dbReference>
<dbReference type="PANTHER" id="PTHR24366">
    <property type="entry name" value="IG(IMMUNOGLOBULIN) AND LRR(LEUCINE RICH REPEAT) DOMAINS"/>
    <property type="match status" value="1"/>
</dbReference>
<dbReference type="InterPro" id="IPR003591">
    <property type="entry name" value="Leu-rich_rpt_typical-subtyp"/>
</dbReference>
<keyword evidence="4" id="KW-1185">Reference proteome</keyword>
<protein>
    <submittedName>
        <fullName evidence="3">Uncharacterized protein</fullName>
    </submittedName>
</protein>
<evidence type="ECO:0000256" key="1">
    <source>
        <dbReference type="ARBA" id="ARBA00022614"/>
    </source>
</evidence>
<dbReference type="InterPro" id="IPR032675">
    <property type="entry name" value="LRR_dom_sf"/>
</dbReference>
<organism evidence="3 4">
    <name type="scientific">Trichonephila inaurata madagascariensis</name>
    <dbReference type="NCBI Taxonomy" id="2747483"/>
    <lineage>
        <taxon>Eukaryota</taxon>
        <taxon>Metazoa</taxon>
        <taxon>Ecdysozoa</taxon>
        <taxon>Arthropoda</taxon>
        <taxon>Chelicerata</taxon>
        <taxon>Arachnida</taxon>
        <taxon>Araneae</taxon>
        <taxon>Araneomorphae</taxon>
        <taxon>Entelegynae</taxon>
        <taxon>Araneoidea</taxon>
        <taxon>Nephilidae</taxon>
        <taxon>Trichonephila</taxon>
        <taxon>Trichonephila inaurata</taxon>
    </lineage>
</organism>
<keyword evidence="2" id="KW-0677">Repeat</keyword>
<dbReference type="Proteomes" id="UP000886998">
    <property type="component" value="Unassembled WGS sequence"/>
</dbReference>
<dbReference type="AlphaFoldDB" id="A0A8X6MFP1"/>
<evidence type="ECO:0000313" key="4">
    <source>
        <dbReference type="Proteomes" id="UP000886998"/>
    </source>
</evidence>
<dbReference type="InterPro" id="IPR001611">
    <property type="entry name" value="Leu-rich_rpt"/>
</dbReference>
<evidence type="ECO:0000313" key="3">
    <source>
        <dbReference type="EMBL" id="GFS49051.1"/>
    </source>
</evidence>
<name>A0A8X6MFP1_9ARAC</name>
<sequence length="508" mass="57076">MCGNAVGTDLLEDVSCWHLPAYNSLSDHKAIEFDIALNSNSPSNDSDSCIFNLKKANWKLFYGSSKYLLSSISDLIVSCQNPESLHDLAKEKCPSRLKSRVSWWTTEIGCMRKHFAFSVTQPCDLPEKLSNVALLITKKDFSLFLMLISICRFQVKMTSLVIITVLLLMSYQVKAGSPCPGSKNIFPCSCTNLDDGFTLVVCPNIHNTSHLEEVTMLMKSMLIDRLLLLNTFANDDLINDVDPKTKFPLHGMFPKKWLAEVRVRDLEIQNGNVNGYFLIDDALEGQGDFLTSLVVKNANLRGHVCSSCGPASGNIAMATSELRRTPNLKYVDFSYNQLEILDGGTFPPQLKELNKIVLSNNEINRVHDNAFSNLQQLNYLDLSRNRIKTVSRKLFKSPDNSLNIIDLSYNSIQTLPEDMFYLMHGLKEVKINHNLLETLPATTWTKVPVLLEKVELRGNFLVCNCSLNWVARRLNKVAKLIGQCIAPKPVEFQDIRPNLAAINSCSQT</sequence>
<gene>
    <name evidence="3" type="primary">AVEN_251855_1</name>
    <name evidence="3" type="ORF">TNIN_18681</name>
</gene>